<proteinExistence type="predicted"/>
<comment type="caution">
    <text evidence="1">The sequence shown here is derived from an EMBL/GenBank/DDBJ whole genome shotgun (WGS) entry which is preliminary data.</text>
</comment>
<reference evidence="1" key="2">
    <citation type="submission" date="2020-09" db="EMBL/GenBank/DDBJ databases">
        <authorList>
            <person name="Sun Q."/>
            <person name="Ohkuma M."/>
        </authorList>
    </citation>
    <scope>NUCLEOTIDE SEQUENCE</scope>
    <source>
        <strain evidence="1">JCM 3172</strain>
    </source>
</reference>
<dbReference type="AlphaFoldDB" id="A0A918GYK8"/>
<accession>A0A918GYK8</accession>
<protein>
    <submittedName>
        <fullName evidence="1">Uncharacterized protein</fullName>
    </submittedName>
</protein>
<dbReference type="RefSeq" id="WP_019885381.1">
    <property type="nucleotide sequence ID" value="NZ_BMQQ01000004.1"/>
</dbReference>
<reference evidence="1" key="1">
    <citation type="journal article" date="2014" name="Int. J. Syst. Evol. Microbiol.">
        <title>Complete genome sequence of Corynebacterium casei LMG S-19264T (=DSM 44701T), isolated from a smear-ripened cheese.</title>
        <authorList>
            <consortium name="US DOE Joint Genome Institute (JGI-PGF)"/>
            <person name="Walter F."/>
            <person name="Albersmeier A."/>
            <person name="Kalinowski J."/>
            <person name="Ruckert C."/>
        </authorList>
    </citation>
    <scope>NUCLEOTIDE SEQUENCE</scope>
    <source>
        <strain evidence="1">JCM 3172</strain>
    </source>
</reference>
<dbReference type="EMBL" id="BMQQ01000004">
    <property type="protein sequence ID" value="GGT23972.1"/>
    <property type="molecule type" value="Genomic_DNA"/>
</dbReference>
<evidence type="ECO:0000313" key="2">
    <source>
        <dbReference type="Proteomes" id="UP000619486"/>
    </source>
</evidence>
<dbReference type="Proteomes" id="UP000619486">
    <property type="component" value="Unassembled WGS sequence"/>
</dbReference>
<gene>
    <name evidence="1" type="ORF">GCM10014713_16220</name>
</gene>
<sequence>MDTALIAVLGTLLGAVVTHFFQARSTERAAALARDEQLRQERISTYSAFAGAVIEYRRSQNDRWFRTMDAGRHAPEAEESRFESYRLRTAARQALFRVQLVSDDLRARELADAAFEVTNCMHEARDGEDRARRSEQARQALEEFIEAAAPSVR</sequence>
<organism evidence="1 2">
    <name type="scientific">Streptomyces purpureus</name>
    <dbReference type="NCBI Taxonomy" id="1951"/>
    <lineage>
        <taxon>Bacteria</taxon>
        <taxon>Bacillati</taxon>
        <taxon>Actinomycetota</taxon>
        <taxon>Actinomycetes</taxon>
        <taxon>Kitasatosporales</taxon>
        <taxon>Streptomycetaceae</taxon>
        <taxon>Streptomyces</taxon>
    </lineage>
</organism>
<keyword evidence="2" id="KW-1185">Reference proteome</keyword>
<evidence type="ECO:0000313" key="1">
    <source>
        <dbReference type="EMBL" id="GGT23972.1"/>
    </source>
</evidence>
<name>A0A918GYK8_9ACTN</name>